<dbReference type="PROSITE" id="PS51257">
    <property type="entry name" value="PROKAR_LIPOPROTEIN"/>
    <property type="match status" value="1"/>
</dbReference>
<proteinExistence type="predicted"/>
<evidence type="ECO:0000313" key="4">
    <source>
        <dbReference type="Proteomes" id="UP000288178"/>
    </source>
</evidence>
<evidence type="ECO:0000313" key="3">
    <source>
        <dbReference type="EMBL" id="RVT49963.1"/>
    </source>
</evidence>
<dbReference type="AlphaFoldDB" id="A0A3S2UNG0"/>
<sequence length="80" mass="7929">MRILAFALLSAVLTVVAGCGGHDDGPATPPAAGTVPPSALASPAAYTAFVGQLPADDMAEPLDLEGVTPPVSDTDEPEDV</sequence>
<evidence type="ECO:0000256" key="1">
    <source>
        <dbReference type="SAM" id="MobiDB-lite"/>
    </source>
</evidence>
<feature type="region of interest" description="Disordered" evidence="1">
    <location>
        <begin position="57"/>
        <end position="80"/>
    </location>
</feature>
<dbReference type="Proteomes" id="UP000288178">
    <property type="component" value="Unassembled WGS sequence"/>
</dbReference>
<protein>
    <submittedName>
        <fullName evidence="3">Uncharacterized protein</fullName>
    </submittedName>
</protein>
<organism evidence="3 4">
    <name type="scientific">Rubrivivax albus</name>
    <dbReference type="NCBI Taxonomy" id="2499835"/>
    <lineage>
        <taxon>Bacteria</taxon>
        <taxon>Pseudomonadati</taxon>
        <taxon>Pseudomonadota</taxon>
        <taxon>Betaproteobacteria</taxon>
        <taxon>Burkholderiales</taxon>
        <taxon>Sphaerotilaceae</taxon>
        <taxon>Rubrivivax</taxon>
    </lineage>
</organism>
<keyword evidence="2" id="KW-0732">Signal</keyword>
<comment type="caution">
    <text evidence="3">The sequence shown here is derived from an EMBL/GenBank/DDBJ whole genome shotgun (WGS) entry which is preliminary data.</text>
</comment>
<reference evidence="3 4" key="1">
    <citation type="submission" date="2019-01" db="EMBL/GenBank/DDBJ databases">
        <authorList>
            <person name="Chen W.-M."/>
        </authorList>
    </citation>
    <scope>NUCLEOTIDE SEQUENCE [LARGE SCALE GENOMIC DNA]</scope>
    <source>
        <strain evidence="3 4">ICH-3</strain>
    </source>
</reference>
<evidence type="ECO:0000256" key="2">
    <source>
        <dbReference type="SAM" id="SignalP"/>
    </source>
</evidence>
<name>A0A3S2UNG0_9BURK</name>
<dbReference type="RefSeq" id="WP_128199473.1">
    <property type="nucleotide sequence ID" value="NZ_SACT01000006.1"/>
</dbReference>
<feature type="chain" id="PRO_5018607432" evidence="2">
    <location>
        <begin position="18"/>
        <end position="80"/>
    </location>
</feature>
<keyword evidence="4" id="KW-1185">Reference proteome</keyword>
<accession>A0A3S2UNG0</accession>
<gene>
    <name evidence="3" type="ORF">ENE75_16700</name>
</gene>
<dbReference type="EMBL" id="SACT01000006">
    <property type="protein sequence ID" value="RVT49963.1"/>
    <property type="molecule type" value="Genomic_DNA"/>
</dbReference>
<feature type="signal peptide" evidence="2">
    <location>
        <begin position="1"/>
        <end position="17"/>
    </location>
</feature>